<comment type="caution">
    <text evidence="7">The sequence shown here is derived from an EMBL/GenBank/DDBJ whole genome shotgun (WGS) entry which is preliminary data.</text>
</comment>
<dbReference type="EMBL" id="JAHFXS010001173">
    <property type="protein sequence ID" value="KAG9979152.1"/>
    <property type="molecule type" value="Genomic_DNA"/>
</dbReference>
<sequence length="315" mass="35102">MQKDISEKPSVMMVEDIGNDDDLQKPQVKKDYSGVAEKTDPAEIALVKKLDRWIMPMLWSMYWLNYLDRNAIALARLNDLEEDLNLTGTQYLTCVSILFVGYLLGQGAVTFVIAVTGFFCLPDTPMTTRWLTPEERQLAHHRIAADTVEKKGDTSVWNGLRQAGSDPVVWLFALMAHLHLAANGFKNFVIAIVGFIVGAVVMNTGVKYFAMVVFTIGTYAVNSLILGWVGSTCGQSTEKKAAAISIVTTAMNASFIWTPYLWGPKDAPQYQPAMFSSAAFSAGTALVAWIVKIIMKRRNEKLRQSEDEVQTFYVY</sequence>
<evidence type="ECO:0000313" key="7">
    <source>
        <dbReference type="EMBL" id="KAG9979152.1"/>
    </source>
</evidence>
<dbReference type="AlphaFoldDB" id="A0A9P8FP25"/>
<name>A0A9P8FP25_AURME</name>
<feature type="transmembrane region" description="Helical" evidence="6">
    <location>
        <begin position="184"/>
        <end position="202"/>
    </location>
</feature>
<gene>
    <name evidence="7" type="ORF">KCU98_g8964</name>
</gene>
<dbReference type="GO" id="GO:0016020">
    <property type="term" value="C:membrane"/>
    <property type="evidence" value="ECO:0007669"/>
    <property type="project" value="UniProtKB-SubCell"/>
</dbReference>
<keyword evidence="8" id="KW-1185">Reference proteome</keyword>
<accession>A0A9P8FP25</accession>
<evidence type="ECO:0000256" key="3">
    <source>
        <dbReference type="ARBA" id="ARBA00022692"/>
    </source>
</evidence>
<dbReference type="GO" id="GO:0022857">
    <property type="term" value="F:transmembrane transporter activity"/>
    <property type="evidence" value="ECO:0007669"/>
    <property type="project" value="TreeGrafter"/>
</dbReference>
<proteinExistence type="predicted"/>
<comment type="subcellular location">
    <subcellularLocation>
        <location evidence="1">Membrane</location>
        <topology evidence="1">Multi-pass membrane protein</topology>
    </subcellularLocation>
</comment>
<organism evidence="7 8">
    <name type="scientific">Aureobasidium melanogenum</name>
    <name type="common">Aureobasidium pullulans var. melanogenum</name>
    <dbReference type="NCBI Taxonomy" id="46634"/>
    <lineage>
        <taxon>Eukaryota</taxon>
        <taxon>Fungi</taxon>
        <taxon>Dikarya</taxon>
        <taxon>Ascomycota</taxon>
        <taxon>Pezizomycotina</taxon>
        <taxon>Dothideomycetes</taxon>
        <taxon>Dothideomycetidae</taxon>
        <taxon>Dothideales</taxon>
        <taxon>Saccotheciaceae</taxon>
        <taxon>Aureobasidium</taxon>
    </lineage>
</organism>
<protein>
    <submittedName>
        <fullName evidence="7">Uncharacterized protein</fullName>
    </submittedName>
</protein>
<evidence type="ECO:0000256" key="4">
    <source>
        <dbReference type="ARBA" id="ARBA00022989"/>
    </source>
</evidence>
<keyword evidence="2" id="KW-0813">Transport</keyword>
<keyword evidence="3 6" id="KW-0812">Transmembrane</keyword>
<feature type="transmembrane region" description="Helical" evidence="6">
    <location>
        <begin position="97"/>
        <end position="121"/>
    </location>
</feature>
<reference evidence="7" key="2">
    <citation type="submission" date="2021-08" db="EMBL/GenBank/DDBJ databases">
        <authorList>
            <person name="Gostincar C."/>
            <person name="Sun X."/>
            <person name="Song Z."/>
            <person name="Gunde-Cimerman N."/>
        </authorList>
    </citation>
    <scope>NUCLEOTIDE SEQUENCE</scope>
    <source>
        <strain evidence="7">EXF-9298</strain>
    </source>
</reference>
<evidence type="ECO:0000256" key="6">
    <source>
        <dbReference type="SAM" id="Phobius"/>
    </source>
</evidence>
<feature type="transmembrane region" description="Helical" evidence="6">
    <location>
        <begin position="241"/>
        <end position="262"/>
    </location>
</feature>
<dbReference type="Gene3D" id="1.20.1250.20">
    <property type="entry name" value="MFS general substrate transporter like domains"/>
    <property type="match status" value="1"/>
</dbReference>
<evidence type="ECO:0000256" key="5">
    <source>
        <dbReference type="ARBA" id="ARBA00023136"/>
    </source>
</evidence>
<dbReference type="PANTHER" id="PTHR43791:SF12">
    <property type="entry name" value="MAJOR FACILITATOR SUPERFAMILY (MFS) PROFILE DOMAIN-CONTAINING PROTEIN"/>
    <property type="match status" value="1"/>
</dbReference>
<feature type="non-terminal residue" evidence="7">
    <location>
        <position position="315"/>
    </location>
</feature>
<dbReference type="InterPro" id="IPR036259">
    <property type="entry name" value="MFS_trans_sf"/>
</dbReference>
<dbReference type="PANTHER" id="PTHR43791">
    <property type="entry name" value="PERMEASE-RELATED"/>
    <property type="match status" value="1"/>
</dbReference>
<keyword evidence="5 6" id="KW-0472">Membrane</keyword>
<dbReference type="Proteomes" id="UP000729357">
    <property type="component" value="Unassembled WGS sequence"/>
</dbReference>
<feature type="transmembrane region" description="Helical" evidence="6">
    <location>
        <begin position="274"/>
        <end position="295"/>
    </location>
</feature>
<feature type="transmembrane region" description="Helical" evidence="6">
    <location>
        <begin position="208"/>
        <end position="229"/>
    </location>
</feature>
<evidence type="ECO:0000313" key="8">
    <source>
        <dbReference type="Proteomes" id="UP000729357"/>
    </source>
</evidence>
<keyword evidence="4 6" id="KW-1133">Transmembrane helix</keyword>
<dbReference type="SUPFAM" id="SSF103473">
    <property type="entry name" value="MFS general substrate transporter"/>
    <property type="match status" value="2"/>
</dbReference>
<evidence type="ECO:0000256" key="2">
    <source>
        <dbReference type="ARBA" id="ARBA00022448"/>
    </source>
</evidence>
<reference evidence="7" key="1">
    <citation type="journal article" date="2021" name="J Fungi (Basel)">
        <title>Virulence traits and population genomics of the black yeast Aureobasidium melanogenum.</title>
        <authorList>
            <person name="Cernosa A."/>
            <person name="Sun X."/>
            <person name="Gostincar C."/>
            <person name="Fang C."/>
            <person name="Gunde-Cimerman N."/>
            <person name="Song Z."/>
        </authorList>
    </citation>
    <scope>NUCLEOTIDE SEQUENCE</scope>
    <source>
        <strain evidence="7">EXF-9298</strain>
    </source>
</reference>
<evidence type="ECO:0000256" key="1">
    <source>
        <dbReference type="ARBA" id="ARBA00004141"/>
    </source>
</evidence>